<dbReference type="InterPro" id="IPR013766">
    <property type="entry name" value="Thioredoxin_domain"/>
</dbReference>
<dbReference type="AlphaFoldDB" id="A0AAC8QCU4"/>
<organism evidence="18 20">
    <name type="scientific">Archangium gephyra</name>
    <dbReference type="NCBI Taxonomy" id="48"/>
    <lineage>
        <taxon>Bacteria</taxon>
        <taxon>Pseudomonadati</taxon>
        <taxon>Myxococcota</taxon>
        <taxon>Myxococcia</taxon>
        <taxon>Myxococcales</taxon>
        <taxon>Cystobacterineae</taxon>
        <taxon>Archangiaceae</taxon>
        <taxon>Archangium</taxon>
    </lineage>
</organism>
<evidence type="ECO:0000256" key="2">
    <source>
        <dbReference type="ARBA" id="ARBA00011245"/>
    </source>
</evidence>
<evidence type="ECO:0000256" key="11">
    <source>
        <dbReference type="ARBA" id="ARBA00032824"/>
    </source>
</evidence>
<dbReference type="CDD" id="cd03017">
    <property type="entry name" value="PRX_BCP"/>
    <property type="match status" value="1"/>
</dbReference>
<evidence type="ECO:0000256" key="13">
    <source>
        <dbReference type="ARBA" id="ARBA00042639"/>
    </source>
</evidence>
<evidence type="ECO:0000256" key="3">
    <source>
        <dbReference type="ARBA" id="ARBA00013017"/>
    </source>
</evidence>
<dbReference type="PANTHER" id="PTHR42801:SF4">
    <property type="entry name" value="AHPC_TSA FAMILY PROTEIN"/>
    <property type="match status" value="1"/>
</dbReference>
<name>A0AAC8QCU4_9BACT</name>
<dbReference type="SUPFAM" id="SSF52833">
    <property type="entry name" value="Thioredoxin-like"/>
    <property type="match status" value="1"/>
</dbReference>
<evidence type="ECO:0000313" key="19">
    <source>
        <dbReference type="EMBL" id="REG37090.1"/>
    </source>
</evidence>
<keyword evidence="6" id="KW-0809">Transit peptide</keyword>
<comment type="subunit">
    <text evidence="2">Monomer.</text>
</comment>
<evidence type="ECO:0000256" key="4">
    <source>
        <dbReference type="ARBA" id="ARBA00022559"/>
    </source>
</evidence>
<dbReference type="PIRSF" id="PIRSF000239">
    <property type="entry name" value="AHPC"/>
    <property type="match status" value="1"/>
</dbReference>
<evidence type="ECO:0000256" key="5">
    <source>
        <dbReference type="ARBA" id="ARBA00022862"/>
    </source>
</evidence>
<evidence type="ECO:0000256" key="16">
    <source>
        <dbReference type="PIRSR" id="PIRSR000239-1"/>
    </source>
</evidence>
<dbReference type="InterPro" id="IPR036249">
    <property type="entry name" value="Thioredoxin-like_sf"/>
</dbReference>
<dbReference type="GO" id="GO:0009579">
    <property type="term" value="C:thylakoid"/>
    <property type="evidence" value="ECO:0007669"/>
    <property type="project" value="UniProtKB-SubCell"/>
</dbReference>
<evidence type="ECO:0000313" key="20">
    <source>
        <dbReference type="Proteomes" id="UP000035579"/>
    </source>
</evidence>
<evidence type="ECO:0000256" key="12">
    <source>
        <dbReference type="ARBA" id="ARBA00038489"/>
    </source>
</evidence>
<keyword evidence="10" id="KW-0676">Redox-active center</keyword>
<protein>
    <recommendedName>
        <fullName evidence="3">thioredoxin-dependent peroxiredoxin</fullName>
        <ecNumber evidence="3">1.11.1.24</ecNumber>
    </recommendedName>
    <alternativeName>
        <fullName evidence="11">Thioredoxin peroxidase</fullName>
    </alternativeName>
    <alternativeName>
        <fullName evidence="13">Thioredoxin-dependent peroxiredoxin Bcp</fullName>
    </alternativeName>
</protein>
<comment type="function">
    <text evidence="1">Thiol-specific peroxidase that catalyzes the reduction of hydrogen peroxide and organic hydroperoxides to water and alcohols, respectively. Plays a role in cell protection against oxidative stress by detoxifying peroxides and as sensor of hydrogen peroxide-mediated signaling events.</text>
</comment>
<sequence length="156" mass="16756">MSIKTGDQAPDFSLPKQDGTSVQLKALLQKGTVVLYFYPKDDTPGCTKEACSFRDSYESFKDAGAEVVGISSQSAASHEAFAAKHRLPFTLLADEGGKVRREYGVPSTLGLLPGRVTYVIDRQGVVRHVFNSQLNATRHVTEALGIVKQLQGAGAA</sequence>
<evidence type="ECO:0000256" key="9">
    <source>
        <dbReference type="ARBA" id="ARBA00023157"/>
    </source>
</evidence>
<dbReference type="GO" id="GO:0045454">
    <property type="term" value="P:cell redox homeostasis"/>
    <property type="evidence" value="ECO:0007669"/>
    <property type="project" value="TreeGrafter"/>
</dbReference>
<dbReference type="PROSITE" id="PS51352">
    <property type="entry name" value="THIOREDOXIN_2"/>
    <property type="match status" value="1"/>
</dbReference>
<dbReference type="EC" id="1.11.1.24" evidence="3"/>
<comment type="subcellular location">
    <subcellularLocation>
        <location evidence="15">Thylakoid</location>
    </subcellularLocation>
</comment>
<dbReference type="Pfam" id="PF00578">
    <property type="entry name" value="AhpC-TSA"/>
    <property type="match status" value="1"/>
</dbReference>
<feature type="active site" description="Cysteine sulfenic acid (-SOH) intermediate; for peroxidase activity" evidence="16">
    <location>
        <position position="46"/>
    </location>
</feature>
<dbReference type="FunFam" id="3.40.30.10:FF:000122">
    <property type="entry name" value="Peroxiredoxin Q chloroplastic"/>
    <property type="match status" value="1"/>
</dbReference>
<keyword evidence="8" id="KW-0793">Thylakoid</keyword>
<dbReference type="GO" id="GO:0034599">
    <property type="term" value="P:cellular response to oxidative stress"/>
    <property type="evidence" value="ECO:0007669"/>
    <property type="project" value="TreeGrafter"/>
</dbReference>
<evidence type="ECO:0000256" key="1">
    <source>
        <dbReference type="ARBA" id="ARBA00003330"/>
    </source>
</evidence>
<dbReference type="PANTHER" id="PTHR42801">
    <property type="entry name" value="THIOREDOXIN-DEPENDENT PEROXIDE REDUCTASE"/>
    <property type="match status" value="1"/>
</dbReference>
<dbReference type="InterPro" id="IPR024706">
    <property type="entry name" value="Peroxiredoxin_AhpC-typ"/>
</dbReference>
<dbReference type="RefSeq" id="WP_047858551.1">
    <property type="nucleotide sequence ID" value="NZ_CP011509.1"/>
</dbReference>
<dbReference type="GO" id="GO:0005737">
    <property type="term" value="C:cytoplasm"/>
    <property type="evidence" value="ECO:0007669"/>
    <property type="project" value="TreeGrafter"/>
</dbReference>
<keyword evidence="7" id="KW-0560">Oxidoreductase</keyword>
<keyword evidence="21" id="KW-1185">Reference proteome</keyword>
<dbReference type="EMBL" id="QUMU01000001">
    <property type="protein sequence ID" value="REG37090.1"/>
    <property type="molecule type" value="Genomic_DNA"/>
</dbReference>
<evidence type="ECO:0000313" key="21">
    <source>
        <dbReference type="Proteomes" id="UP000256345"/>
    </source>
</evidence>
<dbReference type="Proteomes" id="UP000035579">
    <property type="component" value="Chromosome"/>
</dbReference>
<evidence type="ECO:0000256" key="8">
    <source>
        <dbReference type="ARBA" id="ARBA00023078"/>
    </source>
</evidence>
<dbReference type="Gene3D" id="3.40.30.10">
    <property type="entry name" value="Glutaredoxin"/>
    <property type="match status" value="1"/>
</dbReference>
<evidence type="ECO:0000256" key="6">
    <source>
        <dbReference type="ARBA" id="ARBA00022946"/>
    </source>
</evidence>
<proteinExistence type="inferred from homology"/>
<dbReference type="InterPro" id="IPR050924">
    <property type="entry name" value="Peroxiredoxin_BCP/PrxQ"/>
</dbReference>
<evidence type="ECO:0000256" key="7">
    <source>
        <dbReference type="ARBA" id="ARBA00023002"/>
    </source>
</evidence>
<evidence type="ECO:0000256" key="14">
    <source>
        <dbReference type="ARBA" id="ARBA00049091"/>
    </source>
</evidence>
<comment type="similarity">
    <text evidence="12">Belongs to the peroxiredoxin family. BCP/PrxQ subfamily.</text>
</comment>
<evidence type="ECO:0000256" key="10">
    <source>
        <dbReference type="ARBA" id="ARBA00023284"/>
    </source>
</evidence>
<evidence type="ECO:0000313" key="18">
    <source>
        <dbReference type="EMBL" id="AKJ04868.1"/>
    </source>
</evidence>
<evidence type="ECO:0000256" key="15">
    <source>
        <dbReference type="ARBA" id="ARBA00060385"/>
    </source>
</evidence>
<dbReference type="KEGG" id="age:AA314_06494"/>
<keyword evidence="4" id="KW-0575">Peroxidase</keyword>
<evidence type="ECO:0000259" key="17">
    <source>
        <dbReference type="PROSITE" id="PS51352"/>
    </source>
</evidence>
<gene>
    <name evidence="18" type="ORF">AA314_06494</name>
    <name evidence="19" type="ORF">ATI61_10166</name>
</gene>
<reference evidence="19 21" key="2">
    <citation type="submission" date="2018-08" db="EMBL/GenBank/DDBJ databases">
        <title>Genomic Encyclopedia of Archaeal and Bacterial Type Strains, Phase II (KMG-II): from individual species to whole genera.</title>
        <authorList>
            <person name="Goeker M."/>
        </authorList>
    </citation>
    <scope>NUCLEOTIDE SEQUENCE [LARGE SCALE GENOMIC DNA]</scope>
    <source>
        <strain evidence="19 21">DSM 2261</strain>
    </source>
</reference>
<accession>A0AAC8QCU4</accession>
<comment type="catalytic activity">
    <reaction evidence="14">
        <text>a hydroperoxide + [thioredoxin]-dithiol = an alcohol + [thioredoxin]-disulfide + H2O</text>
        <dbReference type="Rhea" id="RHEA:62620"/>
        <dbReference type="Rhea" id="RHEA-COMP:10698"/>
        <dbReference type="Rhea" id="RHEA-COMP:10700"/>
        <dbReference type="ChEBI" id="CHEBI:15377"/>
        <dbReference type="ChEBI" id="CHEBI:29950"/>
        <dbReference type="ChEBI" id="CHEBI:30879"/>
        <dbReference type="ChEBI" id="CHEBI:35924"/>
        <dbReference type="ChEBI" id="CHEBI:50058"/>
        <dbReference type="EC" id="1.11.1.24"/>
    </reaction>
</comment>
<dbReference type="GO" id="GO:0008379">
    <property type="term" value="F:thioredoxin peroxidase activity"/>
    <property type="evidence" value="ECO:0007669"/>
    <property type="project" value="TreeGrafter"/>
</dbReference>
<dbReference type="InterPro" id="IPR000866">
    <property type="entry name" value="AhpC/TSA"/>
</dbReference>
<keyword evidence="5" id="KW-0049">Antioxidant</keyword>
<feature type="domain" description="Thioredoxin" evidence="17">
    <location>
        <begin position="3"/>
        <end position="152"/>
    </location>
</feature>
<dbReference type="Proteomes" id="UP000256345">
    <property type="component" value="Unassembled WGS sequence"/>
</dbReference>
<dbReference type="EMBL" id="CP011509">
    <property type="protein sequence ID" value="AKJ04868.1"/>
    <property type="molecule type" value="Genomic_DNA"/>
</dbReference>
<reference evidence="18 20" key="1">
    <citation type="submission" date="2015-05" db="EMBL/GenBank/DDBJ databases">
        <title>Genome assembly of Archangium gephyra DSM 2261.</title>
        <authorList>
            <person name="Sharma G."/>
            <person name="Subramanian S."/>
        </authorList>
    </citation>
    <scope>NUCLEOTIDE SEQUENCE [LARGE SCALE GENOMIC DNA]</scope>
    <source>
        <strain evidence="18 20">DSM 2261</strain>
    </source>
</reference>
<keyword evidence="9" id="KW-1015">Disulfide bond</keyword>